<sequence>VYVYDHLRKGGPRHVYRIETESYNPEVVASIPYLRQRDSQSRQMIPVPRGNRVATIMNVTRRNFSGELEFLAKNLPEGIVMHAPKVAANLTQVPIVFEAKEDAPLAKSLVDLRVRHIGTEGKKIEGGFRQKLDLVYGPPNNRTYLECALDKLAVAATEKAPYSIKLIKPATPIIRNGSLTLKVVAIRDANFTAAINVRLLTRPPGIGASGSVNIPTGKNEVNYPITANGSAGIGTWQIAVLGASNTSTGEVLTASTLTDLVIEPPYLGMKISMGAIERGKEGEIICELEQKRPFEGEAVITLHGLPAKVTTTPQKIDDNASQVVFPVSTEVGARAGLSKNIFCSINVPLGEHKLR</sequence>
<evidence type="ECO:0000313" key="1">
    <source>
        <dbReference type="EMBL" id="SVC02978.1"/>
    </source>
</evidence>
<feature type="non-terminal residue" evidence="1">
    <location>
        <position position="355"/>
    </location>
</feature>
<reference evidence="1" key="1">
    <citation type="submission" date="2018-05" db="EMBL/GenBank/DDBJ databases">
        <authorList>
            <person name="Lanie J.A."/>
            <person name="Ng W.-L."/>
            <person name="Kazmierczak K.M."/>
            <person name="Andrzejewski T.M."/>
            <person name="Davidsen T.M."/>
            <person name="Wayne K.J."/>
            <person name="Tettelin H."/>
            <person name="Glass J.I."/>
            <person name="Rusch D."/>
            <person name="Podicherti R."/>
            <person name="Tsui H.-C.T."/>
            <person name="Winkler M.E."/>
        </authorList>
    </citation>
    <scope>NUCLEOTIDE SEQUENCE</scope>
</reference>
<accession>A0A382ITS1</accession>
<proteinExistence type="predicted"/>
<organism evidence="1">
    <name type="scientific">marine metagenome</name>
    <dbReference type="NCBI Taxonomy" id="408172"/>
    <lineage>
        <taxon>unclassified sequences</taxon>
        <taxon>metagenomes</taxon>
        <taxon>ecological metagenomes</taxon>
    </lineage>
</organism>
<feature type="non-terminal residue" evidence="1">
    <location>
        <position position="1"/>
    </location>
</feature>
<name>A0A382ITS1_9ZZZZ</name>
<dbReference type="AlphaFoldDB" id="A0A382ITS1"/>
<protein>
    <submittedName>
        <fullName evidence="1">Uncharacterized protein</fullName>
    </submittedName>
</protein>
<gene>
    <name evidence="1" type="ORF">METZ01_LOCUS255832</name>
</gene>
<dbReference type="EMBL" id="UINC01069526">
    <property type="protein sequence ID" value="SVC02978.1"/>
    <property type="molecule type" value="Genomic_DNA"/>
</dbReference>